<dbReference type="PROSITE" id="PS50115">
    <property type="entry name" value="ARFGAP"/>
    <property type="match status" value="1"/>
</dbReference>
<dbReference type="InterPro" id="IPR000159">
    <property type="entry name" value="RA_dom"/>
</dbReference>
<feature type="domain" description="Rho-GAP" evidence="12">
    <location>
        <begin position="985"/>
        <end position="1161"/>
    </location>
</feature>
<dbReference type="Gene3D" id="2.30.29.30">
    <property type="entry name" value="Pleckstrin-homology domain (PH domain)/Phosphotyrosine-binding domain (PTB)"/>
    <property type="match status" value="4"/>
</dbReference>
<dbReference type="InterPro" id="IPR037858">
    <property type="entry name" value="RhoGAP_ARAP"/>
</dbReference>
<sequence>MEEGASLPVAAWLAALHLDQYVDSFERNELWTVADCRALTDDALTRIGVVLPGHRKRILLGLQKAFAEVSLPAEAPELPVRKPVPMKRHIFRLGTGTAPGEQEDMGDVATPTTGRSPLLEPEGATSFVQLPPPIPPRVGCRPPVKFSPPVTAGSPEPPPVPPGRTEPPPPCPPAPELLPAAPGTDKPSPGPAPAEGRTKLPVPPLPPLPAKRHQLEAKCTSLKAPPLPSRPPVLPPRAVSQKAVSSVPAKEEVPGPDGVAGASPAPLARAKPQPPPPPELPSKPARPFVPEFDDSDYDDSAWEDEVAGPAGGMADKEDAESGTGRPRSLRANSLFSEDELIEDYYDAPPADGGSSCSDAGAAGAPGMRGDATEGLATAAQLSPVVKAGWLDKTPPQGSYIYQKRWVKLDADYLRYFDSEKDAYSKRFIPVSSISRIASVGDQKFEVITNNRNFVFRAESDADRNEWIRTLQQITEERRSKALERMSVIQTANGTMDLVDKSGFLELRGFKNKLFVAVAGDKVFLYKNSEDYRLGIGITYIEMNVGNVKEVDRRGFDLTTPYRIFSFSADSDQEKEEWVEAMQQSIAAALSNSEVAERIWAAEPNRFCADCGSPKPDWASINLCVVICKRCAGSGGGARGAARGGGAEAALTLRLAGRGAPGPGSQHLQGPQPEDGQEGVDGGAHRALPPHRQRRGQPVLGRQRAAQRGHHAGERQRGQAALPRRQVPGGQVPPLPPALRQPGGARQETPRLEAGSSGEKHYSVLLPSVTHHGFLYKTPSMAKPVGERKGPEEFSRRWCTLQDGVFSYYENDRNAVPNGEIKAEEIVCLVNNPPHAHGIESTFEVYIESERLYLFGLDSPDAVREWLKSLAKSFVPPRAEELLSHDFERIGRLHYKGGLNLERAKEGWFALAGSTLHVCFGDGDREEPLQLRKLQELSIQGDNEVLVLVERRRTLYIQGERKLDFLGWVHAIRRAAGSAGDTLSEQQLTEADVPLLVDRCIDYITQCGLTSEGIYRKSGQNSKTTGLLEMLRKDARSVRLKEGEHQVDDVSNTLKRFFRELGDGLFTKRWSQDWLRATALEEEEEKIGEYRRLLNSLPAVNRATLKALINHLFRVQRFSGDNQMNTHNLAIVFGPTLFQTDGKDYKAGRVVEDLINHYVKIFNVNDQEMKKQQDEITAIMKMREAASSGMQQAGDFICTVYLEEKKTEAEQHVKIPATMTAEELTFEILDRRKIVMKEKDYWSCFEVNEREEAERPLHYSEKVLPILHGLGTESYLVVKKQMSMEHMLIYLASRVGDCKHGMMKFREERNLLGLGVSTGFHDRYFILNHSCLRLYKEVRSLKQRTPPLESSHKPEKEWPVRNLKVYLGIKKKLRPPTCWGFTVFYENEKQEKQQWYLCCDTQADLREWFATFLHVQHGGAVWPSESSKVRAARPQQDSRLGNISLIPLRGNESEMRNSVAAFATDPLTLLRNV</sequence>
<feature type="compositionally biased region" description="Low complexity" evidence="7">
    <location>
        <begin position="137"/>
        <end position="154"/>
    </location>
</feature>
<dbReference type="Proteomes" id="UP000694424">
    <property type="component" value="Unplaced"/>
</dbReference>
<dbReference type="CDD" id="cd04385">
    <property type="entry name" value="RhoGAP_ARAP"/>
    <property type="match status" value="1"/>
</dbReference>
<evidence type="ECO:0000259" key="10">
    <source>
        <dbReference type="PROSITE" id="PS50115"/>
    </source>
</evidence>
<feature type="domain" description="SAM" evidence="9">
    <location>
        <begin position="9"/>
        <end position="68"/>
    </location>
</feature>
<dbReference type="InterPro" id="IPR001164">
    <property type="entry name" value="ArfGAP_dom"/>
</dbReference>
<dbReference type="Pfam" id="PF00536">
    <property type="entry name" value="SAM_1"/>
    <property type="match status" value="1"/>
</dbReference>
<feature type="compositionally biased region" description="Low complexity" evidence="7">
    <location>
        <begin position="349"/>
        <end position="365"/>
    </location>
</feature>
<dbReference type="Pfam" id="PF00620">
    <property type="entry name" value="RhoGAP"/>
    <property type="match status" value="1"/>
</dbReference>
<dbReference type="Pfam" id="PF00169">
    <property type="entry name" value="PH"/>
    <property type="match status" value="3"/>
</dbReference>
<evidence type="ECO:0000256" key="3">
    <source>
        <dbReference type="ARBA" id="ARBA00022490"/>
    </source>
</evidence>
<dbReference type="InterPro" id="IPR038508">
    <property type="entry name" value="ArfGAP_dom_sf"/>
</dbReference>
<dbReference type="Gene3D" id="3.10.20.90">
    <property type="entry name" value="Phosphatidylinositol 3-kinase Catalytic Subunit, Chain A, domain 1"/>
    <property type="match status" value="1"/>
</dbReference>
<evidence type="ECO:0000259" key="11">
    <source>
        <dbReference type="PROSITE" id="PS50200"/>
    </source>
</evidence>
<keyword evidence="14" id="KW-1185">Reference proteome</keyword>
<feature type="region of interest" description="Disordered" evidence="7">
    <location>
        <begin position="95"/>
        <end position="332"/>
    </location>
</feature>
<dbReference type="GO" id="GO:0005802">
    <property type="term" value="C:trans-Golgi network"/>
    <property type="evidence" value="ECO:0007669"/>
    <property type="project" value="TreeGrafter"/>
</dbReference>
<dbReference type="CDD" id="cd13259">
    <property type="entry name" value="PH5_ARAP"/>
    <property type="match status" value="1"/>
</dbReference>
<dbReference type="PROSITE" id="PS50238">
    <property type="entry name" value="RHOGAP"/>
    <property type="match status" value="1"/>
</dbReference>
<evidence type="ECO:0000256" key="1">
    <source>
        <dbReference type="ARBA" id="ARBA00004496"/>
    </source>
</evidence>
<feature type="region of interest" description="Disordered" evidence="7">
    <location>
        <begin position="655"/>
        <end position="758"/>
    </location>
</feature>
<feature type="domain" description="PH" evidence="8">
    <location>
        <begin position="497"/>
        <end position="586"/>
    </location>
</feature>
<dbReference type="SMART" id="SM00233">
    <property type="entry name" value="PH"/>
    <property type="match status" value="5"/>
</dbReference>
<keyword evidence="6" id="KW-0479">Metal-binding</keyword>
<feature type="domain" description="PH" evidence="8">
    <location>
        <begin position="383"/>
        <end position="475"/>
    </location>
</feature>
<dbReference type="SMART" id="SM00324">
    <property type="entry name" value="RhoGAP"/>
    <property type="match status" value="1"/>
</dbReference>
<feature type="domain" description="Ras-associating" evidence="11">
    <location>
        <begin position="1193"/>
        <end position="1282"/>
    </location>
</feature>
<dbReference type="FunFam" id="2.30.29.30:FF:000170">
    <property type="entry name" value="Arf-GAP with Rho-GAP domain, ANK repeat and PH domain-containing protein 1"/>
    <property type="match status" value="1"/>
</dbReference>
<feature type="region of interest" description="Disordered" evidence="7">
    <location>
        <begin position="345"/>
        <end position="368"/>
    </location>
</feature>
<dbReference type="CDD" id="cd13254">
    <property type="entry name" value="PH2_ARAP"/>
    <property type="match status" value="1"/>
</dbReference>
<dbReference type="Gene3D" id="1.10.220.150">
    <property type="entry name" value="Arf GTPase activating protein"/>
    <property type="match status" value="1"/>
</dbReference>
<dbReference type="PANTHER" id="PTHR45899:SF3">
    <property type="entry name" value="ARF-GAP WITH RHO-GAP DOMAIN, ANK REPEAT AND PH DOMAIN-CONTAINING PROTEIN 1"/>
    <property type="match status" value="1"/>
</dbReference>
<dbReference type="Ensembl" id="ENSAOWT00000009758.1">
    <property type="protein sequence ID" value="ENSAOWP00000008629.1"/>
    <property type="gene ID" value="ENSAOWG00000005924.1"/>
</dbReference>
<evidence type="ECO:0000313" key="13">
    <source>
        <dbReference type="Ensembl" id="ENSAOWP00000008629.1"/>
    </source>
</evidence>
<dbReference type="Pfam" id="PF01412">
    <property type="entry name" value="ArfGap"/>
    <property type="match status" value="1"/>
</dbReference>
<dbReference type="PANTHER" id="PTHR45899">
    <property type="entry name" value="RHO GTPASE ACTIVATING PROTEIN AT 15B, ISOFORM C"/>
    <property type="match status" value="1"/>
</dbReference>
<dbReference type="InterPro" id="IPR001849">
    <property type="entry name" value="PH_domain"/>
</dbReference>
<evidence type="ECO:0000259" key="12">
    <source>
        <dbReference type="PROSITE" id="PS50238"/>
    </source>
</evidence>
<dbReference type="SMART" id="SM00454">
    <property type="entry name" value="SAM"/>
    <property type="match status" value="1"/>
</dbReference>
<keyword evidence="6" id="KW-0863">Zinc-finger</keyword>
<dbReference type="CDD" id="cd17226">
    <property type="entry name" value="RA_ARAP1"/>
    <property type="match status" value="1"/>
</dbReference>
<keyword evidence="3" id="KW-0963">Cytoplasm</keyword>
<dbReference type="InterPro" id="IPR000198">
    <property type="entry name" value="RhoGAP_dom"/>
</dbReference>
<comment type="subcellular location">
    <subcellularLocation>
        <location evidence="1">Cytoplasm</location>
    </subcellularLocation>
</comment>
<protein>
    <submittedName>
        <fullName evidence="13">ArfGAP with RhoGAP domain, ankyrin repeat and PH domain 1</fullName>
    </submittedName>
</protein>
<dbReference type="InterPro" id="IPR052227">
    <property type="entry name" value="Arf-Rho-GAP_ANK-PH_domain"/>
</dbReference>
<dbReference type="FunFam" id="2.30.29.30:FF:000186">
    <property type="entry name" value="Arf-GAP with Rho-GAP domain, ANK repeat and PH domain-containing protein 1"/>
    <property type="match status" value="1"/>
</dbReference>
<organism evidence="13 14">
    <name type="scientific">Apteryx owenii</name>
    <name type="common">Little spotted kiwi</name>
    <dbReference type="NCBI Taxonomy" id="8824"/>
    <lineage>
        <taxon>Eukaryota</taxon>
        <taxon>Metazoa</taxon>
        <taxon>Chordata</taxon>
        <taxon>Craniata</taxon>
        <taxon>Vertebrata</taxon>
        <taxon>Euteleostomi</taxon>
        <taxon>Archelosauria</taxon>
        <taxon>Archosauria</taxon>
        <taxon>Dinosauria</taxon>
        <taxon>Saurischia</taxon>
        <taxon>Theropoda</taxon>
        <taxon>Coelurosauria</taxon>
        <taxon>Aves</taxon>
        <taxon>Palaeognathae</taxon>
        <taxon>Apterygiformes</taxon>
        <taxon>Apterygidae</taxon>
        <taxon>Apteryx</taxon>
    </lineage>
</organism>
<dbReference type="InterPro" id="IPR008936">
    <property type="entry name" value="Rho_GTPase_activation_prot"/>
</dbReference>
<evidence type="ECO:0000256" key="2">
    <source>
        <dbReference type="ARBA" id="ARBA00022468"/>
    </source>
</evidence>
<evidence type="ECO:0000256" key="5">
    <source>
        <dbReference type="ARBA" id="ARBA00022737"/>
    </source>
</evidence>
<dbReference type="SUPFAM" id="SSF50729">
    <property type="entry name" value="PH domain-like"/>
    <property type="match status" value="5"/>
</dbReference>
<keyword evidence="2" id="KW-0343">GTPase activation</keyword>
<dbReference type="InterPro" id="IPR001660">
    <property type="entry name" value="SAM"/>
</dbReference>
<dbReference type="Gene3D" id="1.10.150.50">
    <property type="entry name" value="Transcription Factor, Ets-1"/>
    <property type="match status" value="1"/>
</dbReference>
<dbReference type="GO" id="GO:0005886">
    <property type="term" value="C:plasma membrane"/>
    <property type="evidence" value="ECO:0007669"/>
    <property type="project" value="TreeGrafter"/>
</dbReference>
<dbReference type="CDD" id="cd13256">
    <property type="entry name" value="PH3_ARAP"/>
    <property type="match status" value="1"/>
</dbReference>
<dbReference type="SUPFAM" id="SSF57863">
    <property type="entry name" value="ArfGap/RecO-like zinc finger"/>
    <property type="match status" value="1"/>
</dbReference>
<feature type="compositionally biased region" description="Pro residues" evidence="7">
    <location>
        <begin position="272"/>
        <end position="281"/>
    </location>
</feature>
<dbReference type="GO" id="GO:0005547">
    <property type="term" value="F:phosphatidylinositol-3,4,5-trisphosphate binding"/>
    <property type="evidence" value="ECO:0007669"/>
    <property type="project" value="InterPro"/>
</dbReference>
<accession>A0A8B9PA04</accession>
<evidence type="ECO:0000256" key="6">
    <source>
        <dbReference type="PROSITE-ProRule" id="PRU00288"/>
    </source>
</evidence>
<evidence type="ECO:0000256" key="7">
    <source>
        <dbReference type="SAM" id="MobiDB-lite"/>
    </source>
</evidence>
<feature type="compositionally biased region" description="Pro residues" evidence="7">
    <location>
        <begin position="225"/>
        <end position="235"/>
    </location>
</feature>
<feature type="compositionally biased region" description="Acidic residues" evidence="7">
    <location>
        <begin position="291"/>
        <end position="306"/>
    </location>
</feature>
<dbReference type="SUPFAM" id="SSF47769">
    <property type="entry name" value="SAM/Pointed domain"/>
    <property type="match status" value="1"/>
</dbReference>
<feature type="domain" description="Arf-GAP" evidence="10">
    <location>
        <begin position="592"/>
        <end position="653"/>
    </location>
</feature>
<dbReference type="PROSITE" id="PS50003">
    <property type="entry name" value="PH_DOMAIN"/>
    <property type="match status" value="4"/>
</dbReference>
<evidence type="ECO:0000259" key="9">
    <source>
        <dbReference type="PROSITE" id="PS50105"/>
    </source>
</evidence>
<feature type="compositionally biased region" description="Pro residues" evidence="7">
    <location>
        <begin position="155"/>
        <end position="176"/>
    </location>
</feature>
<dbReference type="SUPFAM" id="SSF48350">
    <property type="entry name" value="GTPase activation domain, GAP"/>
    <property type="match status" value="1"/>
</dbReference>
<evidence type="ECO:0000259" key="8">
    <source>
        <dbReference type="PROSITE" id="PS50003"/>
    </source>
</evidence>
<evidence type="ECO:0000313" key="14">
    <source>
        <dbReference type="Proteomes" id="UP000694424"/>
    </source>
</evidence>
<proteinExistence type="predicted"/>
<dbReference type="GO" id="GO:0008360">
    <property type="term" value="P:regulation of cell shape"/>
    <property type="evidence" value="ECO:0007669"/>
    <property type="project" value="TreeGrafter"/>
</dbReference>
<dbReference type="Gene3D" id="1.10.555.10">
    <property type="entry name" value="Rho GTPase activation protein"/>
    <property type="match status" value="1"/>
</dbReference>
<evidence type="ECO:0000256" key="4">
    <source>
        <dbReference type="ARBA" id="ARBA00022553"/>
    </source>
</evidence>
<dbReference type="GO" id="GO:0007165">
    <property type="term" value="P:signal transduction"/>
    <property type="evidence" value="ECO:0007669"/>
    <property type="project" value="InterPro"/>
</dbReference>
<reference evidence="13" key="1">
    <citation type="submission" date="2025-08" db="UniProtKB">
        <authorList>
            <consortium name="Ensembl"/>
        </authorList>
    </citation>
    <scope>IDENTIFICATION</scope>
</reference>
<keyword evidence="4" id="KW-0597">Phosphoprotein</keyword>
<dbReference type="CDD" id="cd13253">
    <property type="entry name" value="PH1_ARAP"/>
    <property type="match status" value="1"/>
</dbReference>
<feature type="domain" description="PH" evidence="8">
    <location>
        <begin position="1295"/>
        <end position="1416"/>
    </location>
</feature>
<keyword evidence="5" id="KW-0677">Repeat</keyword>
<dbReference type="InterPro" id="IPR037278">
    <property type="entry name" value="ARFGAP/RecO"/>
</dbReference>
<dbReference type="GO" id="GO:0005096">
    <property type="term" value="F:GTPase activator activity"/>
    <property type="evidence" value="ECO:0007669"/>
    <property type="project" value="UniProtKB-KW"/>
</dbReference>
<dbReference type="InterPro" id="IPR011993">
    <property type="entry name" value="PH-like_dom_sf"/>
</dbReference>
<dbReference type="PROSITE" id="PS50105">
    <property type="entry name" value="SAM_DOMAIN"/>
    <property type="match status" value="1"/>
</dbReference>
<keyword evidence="6" id="KW-0862">Zinc</keyword>
<feature type="domain" description="PH" evidence="8">
    <location>
        <begin position="767"/>
        <end position="874"/>
    </location>
</feature>
<dbReference type="InterPro" id="IPR013761">
    <property type="entry name" value="SAM/pointed_sf"/>
</dbReference>
<reference evidence="13" key="2">
    <citation type="submission" date="2025-09" db="UniProtKB">
        <authorList>
            <consortium name="Ensembl"/>
        </authorList>
    </citation>
    <scope>IDENTIFICATION</scope>
</reference>
<dbReference type="PROSITE" id="PS50200">
    <property type="entry name" value="RA"/>
    <property type="match status" value="1"/>
</dbReference>
<dbReference type="GO" id="GO:0008270">
    <property type="term" value="F:zinc ion binding"/>
    <property type="evidence" value="ECO:0007669"/>
    <property type="project" value="UniProtKB-KW"/>
</dbReference>
<dbReference type="Pfam" id="PF00788">
    <property type="entry name" value="RA"/>
    <property type="match status" value="1"/>
</dbReference>
<name>A0A8B9PA04_APTOW</name>